<dbReference type="PATRIC" id="fig|1348663.4.peg.7491"/>
<evidence type="ECO:0000313" key="2">
    <source>
        <dbReference type="Proteomes" id="UP000027178"/>
    </source>
</evidence>
<organism evidence="1 2">
    <name type="scientific">Kitasatospora cheerisanensis KCTC 2395</name>
    <dbReference type="NCBI Taxonomy" id="1348663"/>
    <lineage>
        <taxon>Bacteria</taxon>
        <taxon>Bacillati</taxon>
        <taxon>Actinomycetota</taxon>
        <taxon>Actinomycetes</taxon>
        <taxon>Kitasatosporales</taxon>
        <taxon>Streptomycetaceae</taxon>
        <taxon>Kitasatospora</taxon>
    </lineage>
</organism>
<dbReference type="EMBL" id="JNBY01000175">
    <property type="protein sequence ID" value="KDN80484.1"/>
    <property type="molecule type" value="Genomic_DNA"/>
</dbReference>
<proteinExistence type="predicted"/>
<gene>
    <name evidence="1" type="ORF">KCH_77720</name>
</gene>
<protein>
    <submittedName>
        <fullName evidence="1">Uncharacterized protein</fullName>
    </submittedName>
</protein>
<comment type="caution">
    <text evidence="1">The sequence shown here is derived from an EMBL/GenBank/DDBJ whole genome shotgun (WGS) entry which is preliminary data.</text>
</comment>
<dbReference type="RefSeq" id="WP_035876020.1">
    <property type="nucleotide sequence ID" value="NZ_KK853998.1"/>
</dbReference>
<reference evidence="1 2" key="1">
    <citation type="submission" date="2014-05" db="EMBL/GenBank/DDBJ databases">
        <title>Draft Genome Sequence of Kitasatospora cheerisanensis KCTC 2395.</title>
        <authorList>
            <person name="Nam D.H."/>
        </authorList>
    </citation>
    <scope>NUCLEOTIDE SEQUENCE [LARGE SCALE GENOMIC DNA]</scope>
    <source>
        <strain evidence="1 2">KCTC 2395</strain>
    </source>
</reference>
<keyword evidence="2" id="KW-1185">Reference proteome</keyword>
<dbReference type="HOGENOM" id="CLU_2479197_0_0_11"/>
<evidence type="ECO:0000313" key="1">
    <source>
        <dbReference type="EMBL" id="KDN80484.1"/>
    </source>
</evidence>
<accession>A0A066YKL8</accession>
<dbReference type="AlphaFoldDB" id="A0A066YKL8"/>
<name>A0A066YKL8_9ACTN</name>
<sequence length="87" mass="9373">MNTPYTGRPAWFIGPDEALAVLRRAAEARGVVLAPDTPPDEADAEELTDELADVLLTEHPSSQEEYLKLRGLGRAELAAEQTAGGDR</sequence>
<dbReference type="Proteomes" id="UP000027178">
    <property type="component" value="Unassembled WGS sequence"/>
</dbReference>